<protein>
    <recommendedName>
        <fullName evidence="2">Uncharacterized protein YyaB-like PH domain-containing protein</fullName>
    </recommendedName>
</protein>
<dbReference type="InterPro" id="IPR009589">
    <property type="entry name" value="PH_YyaB-like"/>
</dbReference>
<keyword evidence="1" id="KW-0812">Transmembrane</keyword>
<sequence>MEKFKSKTDIWLIIFLGIALGVPFFRALYSQAWGLAIFMLIINAFVAHIFLSTFYIIENESLIIKSGFLVNIKIDIQSIKKISDSNNIMSSPALSFDRIEISFNKFDAILISPKDKSRFIEAILKINSDVEIKYKSNKI</sequence>
<dbReference type="EMBL" id="WSTB01000014">
    <property type="protein sequence ID" value="MWB96526.1"/>
    <property type="molecule type" value="Genomic_DNA"/>
</dbReference>
<dbReference type="Proteomes" id="UP000471501">
    <property type="component" value="Unassembled WGS sequence"/>
</dbReference>
<reference evidence="3 4" key="1">
    <citation type="submission" date="2019-12" db="EMBL/GenBank/DDBJ databases">
        <authorList>
            <person name="Kim Y.S."/>
        </authorList>
    </citation>
    <scope>NUCLEOTIDE SEQUENCE [LARGE SCALE GENOMIC DNA]</scope>
    <source>
        <strain evidence="3 4">GA093</strain>
    </source>
</reference>
<keyword evidence="1" id="KW-1133">Transmembrane helix</keyword>
<feature type="transmembrane region" description="Helical" evidence="1">
    <location>
        <begin position="35"/>
        <end position="57"/>
    </location>
</feature>
<feature type="domain" description="Uncharacterized protein YyaB-like PH" evidence="2">
    <location>
        <begin position="53"/>
        <end position="127"/>
    </location>
</feature>
<comment type="caution">
    <text evidence="3">The sequence shown here is derived from an EMBL/GenBank/DDBJ whole genome shotgun (WGS) entry which is preliminary data.</text>
</comment>
<evidence type="ECO:0000313" key="3">
    <source>
        <dbReference type="EMBL" id="MWB96526.1"/>
    </source>
</evidence>
<name>A0A6I4NQ00_9FLAO</name>
<proteinExistence type="predicted"/>
<evidence type="ECO:0000259" key="2">
    <source>
        <dbReference type="Pfam" id="PF06713"/>
    </source>
</evidence>
<accession>A0A6I4NQ00</accession>
<keyword evidence="1" id="KW-0472">Membrane</keyword>
<evidence type="ECO:0000313" key="4">
    <source>
        <dbReference type="Proteomes" id="UP000471501"/>
    </source>
</evidence>
<dbReference type="AlphaFoldDB" id="A0A6I4NQ00"/>
<dbReference type="RefSeq" id="WP_160376421.1">
    <property type="nucleotide sequence ID" value="NZ_WSTB01000014.1"/>
</dbReference>
<gene>
    <name evidence="3" type="ORF">GON26_19350</name>
</gene>
<feature type="transmembrane region" description="Helical" evidence="1">
    <location>
        <begin position="12"/>
        <end position="29"/>
    </location>
</feature>
<evidence type="ECO:0000256" key="1">
    <source>
        <dbReference type="SAM" id="Phobius"/>
    </source>
</evidence>
<organism evidence="3 4">
    <name type="scientific">Flavobacterium hydrocarbonoxydans</name>
    <dbReference type="NCBI Taxonomy" id="2683249"/>
    <lineage>
        <taxon>Bacteria</taxon>
        <taxon>Pseudomonadati</taxon>
        <taxon>Bacteroidota</taxon>
        <taxon>Flavobacteriia</taxon>
        <taxon>Flavobacteriales</taxon>
        <taxon>Flavobacteriaceae</taxon>
        <taxon>Flavobacterium</taxon>
    </lineage>
</organism>
<dbReference type="Pfam" id="PF06713">
    <property type="entry name" value="bPH_4"/>
    <property type="match status" value="1"/>
</dbReference>
<keyword evidence="4" id="KW-1185">Reference proteome</keyword>
<dbReference type="GO" id="GO:0030153">
    <property type="term" value="P:bacteriocin immunity"/>
    <property type="evidence" value="ECO:0007669"/>
    <property type="project" value="InterPro"/>
</dbReference>